<reference evidence="1 2" key="1">
    <citation type="submission" date="2012-09" db="EMBL/GenBank/DDBJ databases">
        <title>Draft Genome Sequences of 6 Strains from Genus Thauera.</title>
        <authorList>
            <person name="Liu B."/>
            <person name="Shapleigh J.P."/>
            <person name="Frostegard A.H."/>
        </authorList>
    </citation>
    <scope>NUCLEOTIDE SEQUENCE [LARGE SCALE GENOMIC DNA]</scope>
    <source>
        <strain evidence="1 2">B4P</strain>
    </source>
</reference>
<organism evidence="1 2">
    <name type="scientific">Thauera phenylacetica B4P</name>
    <dbReference type="NCBI Taxonomy" id="1234382"/>
    <lineage>
        <taxon>Bacteria</taxon>
        <taxon>Pseudomonadati</taxon>
        <taxon>Pseudomonadota</taxon>
        <taxon>Betaproteobacteria</taxon>
        <taxon>Rhodocyclales</taxon>
        <taxon>Zoogloeaceae</taxon>
        <taxon>Thauera</taxon>
    </lineage>
</organism>
<sequence length="80" mass="9280">MVRPDRGTWVDEWVWIEERHVMTLQSLPERGGLDFEEGELHLAGYAGELRWSNGRIDTLSRVHVGKLPQPSRSFLELHLS</sequence>
<evidence type="ECO:0000313" key="1">
    <source>
        <dbReference type="EMBL" id="ENO99163.1"/>
    </source>
</evidence>
<comment type="caution">
    <text evidence="1">The sequence shown here is derived from an EMBL/GenBank/DDBJ whole genome shotgun (WGS) entry which is preliminary data.</text>
</comment>
<keyword evidence="2" id="KW-1185">Reference proteome</keyword>
<evidence type="ECO:0000313" key="2">
    <source>
        <dbReference type="Proteomes" id="UP000013047"/>
    </source>
</evidence>
<gene>
    <name evidence="1" type="ORF">C667_00845</name>
</gene>
<dbReference type="EMBL" id="AMXF01000001">
    <property type="protein sequence ID" value="ENO99163.1"/>
    <property type="molecule type" value="Genomic_DNA"/>
</dbReference>
<proteinExistence type="predicted"/>
<protein>
    <submittedName>
        <fullName evidence="1">Uncharacterized protein</fullName>
    </submittedName>
</protein>
<dbReference type="Proteomes" id="UP000013047">
    <property type="component" value="Unassembled WGS sequence"/>
</dbReference>
<accession>N6ZXT2</accession>
<dbReference type="AlphaFoldDB" id="N6ZXT2"/>
<name>N6ZXT2_9RHOO</name>